<dbReference type="SUPFAM" id="SSF51197">
    <property type="entry name" value="Clavaminate synthase-like"/>
    <property type="match status" value="1"/>
</dbReference>
<evidence type="ECO:0000259" key="3">
    <source>
        <dbReference type="Pfam" id="PF08007"/>
    </source>
</evidence>
<gene>
    <name evidence="4" type="primary">No66</name>
    <name evidence="4" type="ORF">AK812_SmicGene39012</name>
</gene>
<dbReference type="AlphaFoldDB" id="A0A1Q9CCB9"/>
<organism evidence="4 5">
    <name type="scientific">Symbiodinium microadriaticum</name>
    <name type="common">Dinoflagellate</name>
    <name type="synonym">Zooxanthella microadriatica</name>
    <dbReference type="NCBI Taxonomy" id="2951"/>
    <lineage>
        <taxon>Eukaryota</taxon>
        <taxon>Sar</taxon>
        <taxon>Alveolata</taxon>
        <taxon>Dinophyceae</taxon>
        <taxon>Suessiales</taxon>
        <taxon>Symbiodiniaceae</taxon>
        <taxon>Symbiodinium</taxon>
    </lineage>
</organism>
<evidence type="ECO:0000313" key="4">
    <source>
        <dbReference type="EMBL" id="OLP80556.1"/>
    </source>
</evidence>
<evidence type="ECO:0000313" key="5">
    <source>
        <dbReference type="Proteomes" id="UP000186817"/>
    </source>
</evidence>
<protein>
    <submittedName>
        <fullName evidence="4">Bifunctional lysine-specific demethylase and histidyl-hydroxylase NO66</fullName>
    </submittedName>
</protein>
<accession>A0A1Q9CCB9</accession>
<name>A0A1Q9CCB9_SYMMI</name>
<dbReference type="GO" id="GO:0008168">
    <property type="term" value="F:methyltransferase activity"/>
    <property type="evidence" value="ECO:0007669"/>
    <property type="project" value="UniProtKB-KW"/>
</dbReference>
<dbReference type="GO" id="GO:0032259">
    <property type="term" value="P:methylation"/>
    <property type="evidence" value="ECO:0007669"/>
    <property type="project" value="UniProtKB-KW"/>
</dbReference>
<keyword evidence="2" id="KW-0732">Signal</keyword>
<feature type="domain" description="JmjC" evidence="3">
    <location>
        <begin position="131"/>
        <end position="251"/>
    </location>
</feature>
<feature type="signal peptide" evidence="2">
    <location>
        <begin position="1"/>
        <end position="17"/>
    </location>
</feature>
<keyword evidence="4" id="KW-0808">Transferase</keyword>
<evidence type="ECO:0000256" key="1">
    <source>
        <dbReference type="SAM" id="MobiDB-lite"/>
    </source>
</evidence>
<dbReference type="Proteomes" id="UP000186817">
    <property type="component" value="Unassembled WGS sequence"/>
</dbReference>
<keyword evidence="4" id="KW-0489">Methyltransferase</keyword>
<dbReference type="InterPro" id="IPR003347">
    <property type="entry name" value="JmjC_dom"/>
</dbReference>
<feature type="chain" id="PRO_5012570702" evidence="2">
    <location>
        <begin position="18"/>
        <end position="616"/>
    </location>
</feature>
<proteinExistence type="predicted"/>
<comment type="caution">
    <text evidence="4">The sequence shown here is derived from an EMBL/GenBank/DDBJ whole genome shotgun (WGS) entry which is preliminary data.</text>
</comment>
<dbReference type="OrthoDB" id="418994at2759"/>
<dbReference type="Gene3D" id="2.60.120.650">
    <property type="entry name" value="Cupin"/>
    <property type="match status" value="1"/>
</dbReference>
<feature type="region of interest" description="Disordered" evidence="1">
    <location>
        <begin position="429"/>
        <end position="453"/>
    </location>
</feature>
<dbReference type="EMBL" id="LSRX01001368">
    <property type="protein sequence ID" value="OLP80556.1"/>
    <property type="molecule type" value="Genomic_DNA"/>
</dbReference>
<sequence length="616" mass="67000">MLERWLLQSCLGILTVARLDVCSVPADASVLTSKEVDQLDLLSWQSPRLLPATPARKKLASKLLPATKAMLQTTETELRKHLAGAERTDGRKFSGTAVQGWNSSHPGTESFRAGYTQILSGLELFLPAAAEVAAIIANQTGLSSVSVSSYAHPTQGEPICVHADAHDIFILQIQGCRVWKHWHGPSLKESHLVKHPGELGLGNSSSRCLNDSLGFSSRSLELHTGSLLRLPRGIAHQTSSCGQGPSSHWAIMAARISAASVLLDVAASSRRLDVHGELLSVLGKDTDLTKRLWQGLQLTSYDGIDLMKHVEILADGLLALLDEAIPGPWPALDRRSVSTRLKEVLQNVGPSPIETLQCGTSVKGSMPVRPSARAARAHEQLWVPQNCRRLVRPHSAPVLTSKTVTYEPLDGLATKNLQKTTRKLNLEVQRSSSTSALGSEALDKTKFPSRGGHLRVSMQPTAAAGRTMHPAMLGKARVESAKSICRRQSAERFDTKWRACGTYAHLAHSSSTLTEKERVEHIRSMLKEKYSRQGSSNLYHAYRKMAHYSNAVDPHSKCVYPKHFAHFLGDLGVSVTAKEACQLLSKDPTAANLAKPFGAATLYAMVAKDQAKEVSL</sequence>
<keyword evidence="5" id="KW-1185">Reference proteome</keyword>
<evidence type="ECO:0000256" key="2">
    <source>
        <dbReference type="SAM" id="SignalP"/>
    </source>
</evidence>
<reference evidence="4 5" key="1">
    <citation type="submission" date="2016-02" db="EMBL/GenBank/DDBJ databases">
        <title>Genome analysis of coral dinoflagellate symbionts highlights evolutionary adaptations to a symbiotic lifestyle.</title>
        <authorList>
            <person name="Aranda M."/>
            <person name="Li Y."/>
            <person name="Liew Y.J."/>
            <person name="Baumgarten S."/>
            <person name="Simakov O."/>
            <person name="Wilson M."/>
            <person name="Piel J."/>
            <person name="Ashoor H."/>
            <person name="Bougouffa S."/>
            <person name="Bajic V.B."/>
            <person name="Ryu T."/>
            <person name="Ravasi T."/>
            <person name="Bayer T."/>
            <person name="Micklem G."/>
            <person name="Kim H."/>
            <person name="Bhak J."/>
            <person name="Lajeunesse T.C."/>
            <person name="Voolstra C.R."/>
        </authorList>
    </citation>
    <scope>NUCLEOTIDE SEQUENCE [LARGE SCALE GENOMIC DNA]</scope>
    <source>
        <strain evidence="4 5">CCMP2467</strain>
    </source>
</reference>
<dbReference type="Pfam" id="PF08007">
    <property type="entry name" value="JmjC_2"/>
    <property type="match status" value="1"/>
</dbReference>